<dbReference type="InterPro" id="IPR043513">
    <property type="entry name" value="Cenp-F"/>
</dbReference>
<dbReference type="Proteomes" id="UP000694580">
    <property type="component" value="Chromosome 18"/>
</dbReference>
<reference evidence="5 6" key="1">
    <citation type="submission" date="2020-06" db="EMBL/GenBank/DDBJ databases">
        <authorList>
            <consortium name="Wellcome Sanger Institute Data Sharing"/>
        </authorList>
    </citation>
    <scope>NUCLEOTIDE SEQUENCE [LARGE SCALE GENOMIC DNA]</scope>
</reference>
<dbReference type="Pfam" id="PF10481">
    <property type="entry name" value="CENP-F_N"/>
    <property type="match status" value="1"/>
</dbReference>
<feature type="compositionally biased region" description="Polar residues" evidence="2">
    <location>
        <begin position="347"/>
        <end position="356"/>
    </location>
</feature>
<feature type="compositionally biased region" description="Basic and acidic residues" evidence="2">
    <location>
        <begin position="1259"/>
        <end position="1293"/>
    </location>
</feature>
<feature type="compositionally biased region" description="Polar residues" evidence="2">
    <location>
        <begin position="234"/>
        <end position="243"/>
    </location>
</feature>
<feature type="compositionally biased region" description="Basic and acidic residues" evidence="2">
    <location>
        <begin position="357"/>
        <end position="374"/>
    </location>
</feature>
<dbReference type="GO" id="GO:0070840">
    <property type="term" value="F:dynein complex binding"/>
    <property type="evidence" value="ECO:0007669"/>
    <property type="project" value="TreeGrafter"/>
</dbReference>
<gene>
    <name evidence="5" type="primary">si:dkeyp-115e12.6</name>
</gene>
<feature type="compositionally biased region" description="Polar residues" evidence="2">
    <location>
        <begin position="191"/>
        <end position="205"/>
    </location>
</feature>
<dbReference type="GO" id="GO:0000775">
    <property type="term" value="C:chromosome, centromeric region"/>
    <property type="evidence" value="ECO:0007669"/>
    <property type="project" value="InterPro"/>
</dbReference>
<dbReference type="GO" id="GO:0005634">
    <property type="term" value="C:nucleus"/>
    <property type="evidence" value="ECO:0007669"/>
    <property type="project" value="TreeGrafter"/>
</dbReference>
<dbReference type="Gene3D" id="1.20.5.340">
    <property type="match status" value="1"/>
</dbReference>
<feature type="coiled-coil region" evidence="1">
    <location>
        <begin position="882"/>
        <end position="930"/>
    </location>
</feature>
<reference evidence="5" key="3">
    <citation type="submission" date="2025-09" db="UniProtKB">
        <authorList>
            <consortium name="Ensembl"/>
        </authorList>
    </citation>
    <scope>IDENTIFICATION</scope>
</reference>
<organism evidence="5 6">
    <name type="scientific">Denticeps clupeoides</name>
    <name type="common">denticle herring</name>
    <dbReference type="NCBI Taxonomy" id="299321"/>
    <lineage>
        <taxon>Eukaryota</taxon>
        <taxon>Metazoa</taxon>
        <taxon>Chordata</taxon>
        <taxon>Craniata</taxon>
        <taxon>Vertebrata</taxon>
        <taxon>Euteleostomi</taxon>
        <taxon>Actinopterygii</taxon>
        <taxon>Neopterygii</taxon>
        <taxon>Teleostei</taxon>
        <taxon>Clupei</taxon>
        <taxon>Clupeiformes</taxon>
        <taxon>Denticipitoidei</taxon>
        <taxon>Denticipitidae</taxon>
        <taxon>Denticeps</taxon>
    </lineage>
</organism>
<proteinExistence type="predicted"/>
<feature type="coiled-coil region" evidence="1">
    <location>
        <begin position="640"/>
        <end position="815"/>
    </location>
</feature>
<feature type="coiled-coil region" evidence="1">
    <location>
        <begin position="20"/>
        <end position="131"/>
    </location>
</feature>
<feature type="region of interest" description="Disordered" evidence="2">
    <location>
        <begin position="151"/>
        <end position="216"/>
    </location>
</feature>
<evidence type="ECO:0008006" key="7">
    <source>
        <dbReference type="Google" id="ProtNLM"/>
    </source>
</evidence>
<dbReference type="GO" id="GO:0000278">
    <property type="term" value="P:mitotic cell cycle"/>
    <property type="evidence" value="ECO:0007669"/>
    <property type="project" value="TreeGrafter"/>
</dbReference>
<feature type="domain" description="Centromere protein Cenp-F N-terminal" evidence="3">
    <location>
        <begin position="1"/>
        <end position="281"/>
    </location>
</feature>
<evidence type="ECO:0000256" key="1">
    <source>
        <dbReference type="SAM" id="Coils"/>
    </source>
</evidence>
<feature type="coiled-coil region" evidence="1">
    <location>
        <begin position="1141"/>
        <end position="1175"/>
    </location>
</feature>
<evidence type="ECO:0000259" key="3">
    <source>
        <dbReference type="Pfam" id="PF10481"/>
    </source>
</evidence>
<feature type="region of interest" description="Disordered" evidence="2">
    <location>
        <begin position="1225"/>
        <end position="1305"/>
    </location>
</feature>
<feature type="region of interest" description="Disordered" evidence="2">
    <location>
        <begin position="347"/>
        <end position="374"/>
    </location>
</feature>
<dbReference type="GO" id="GO:0008017">
    <property type="term" value="F:microtubule binding"/>
    <property type="evidence" value="ECO:0007669"/>
    <property type="project" value="InterPro"/>
</dbReference>
<sequence length="1538" mass="175072">MSWAAEDWTSGLSGPVLQKVQELQRQQERLGRERQQRQLQLDNADAALNKQRVKNEELRAKLVAVQREMAAVQDVAQSESRARERLAQELQVKQAQVCSLEGQVESARTQMNTLMQQVKRLEQELEKLQSGNVSGDSMLFSTPCWNMASPWENSDCSTDDKKMTRGGRESRMLPVRQQLQFDNFSPKPTGPQHSRQTSPPHQSAHQADAFTPSSVFPWERNDKLDLRRREASQPCVSNVVSRDQPTEGFGTEEGLKKERDALKSANRTLQTRVQTLEKDVQAESDRFRDVEGRLSDVQRELASRDQSLNRTRDELGRANTSLSQERDRLQLSDQRVKQLQEELKCQRQNAESSRCTAEQRRREMEREHQREVQELQKERQAVDRLHQQESFKLNQEIQQARTQYNTLQSQFDKLSLQKQALERDLENLNQKLRNTESQLQDSQKRDAQTQSKLMEALRERDGLAVTVEQLKRKEKSWQEEIKRLEEELAEALKLLKELQERGPVPLPSAPLEFMLTGSLQHNHQISHQQSVQKKRPVKTDRLKEDNVLPKFPSDREPGEGMDSENITEQTFFTSEETLKTKGRGPKLRVDEVGISVDSKSAPPDEDPVSHVVQVVGKQENKECVIEEEDRNPSTTVKPCSSDLERENSVLVDELRDMKLELQRRLDDLEAQRRSEAEARTKLKQLSRKYASQSEQLCQKAQEQQKLLEEEKLETGRLKESLDALDKDRQNKEEEKMELNRLKENMEEMERKEREMEEHKNQLIESLEALKVEMTQEREKGMEEEQEEKKNLVARVTDLEAQLEELQSRLKENVSLNCEELKAHVPTLCEEIFVPVKRIGFCQAENILNATVSQEHTVRDLITDFETAECKEPSGPYLKDSTGSGVQQELENLKELCETLQNERDVEASKAKSFQNRLDVLQKQVTSQTQQLTQAFESQSCHIEGLLHELNERDHLLQRQGEELHLCREKIAQLEAKNLQEDKRGNDGSANAEVSSQESYQSKKSVLHEDLTSANLLQDEVTISTNANAEDLLLDGTIQAEQAALKINASCNLTEDVRAYETVPADLCELKIQNDQLFKEMQSVIRENEDLRWRLKWLETQDPTAKDGSVPPQTEDRQSLTVAGSSVENFDKVRAGQGSGLNISLMEQLRLLQSELQHLNEENRRQAEEIALWRTASQETPASLGEQLSGDGSSVVLMREDQIMLDCRSNKLTQWSVQTRSVILQSSDLKTHGPSTDETLTQPDATQHPQSGDASCTSIRSDDPLLSKEGALGEDKNTTKEAKELNTKDNEKSPLNRRGTNIDMAGDKTCEHYSCPGDIQDMAQNSPQLNTKAVCFSVIDHQSQSFTESSHELGSQDEKVSCAKTLPGGFRSSNTDDRSKFKSPAGDSVIIRDVVTSGTQTEEPPQSYESGHQNLIFCHSGTQTEEERDKEYVDLGDSAESRSFSPVKVFESDKLLFSGSFPIPANPVHLAERIRRNRSRMSVAYDDTEYEPYGLPEVVMKGFADIPTGPACPYVLRRGLLGTAAVPLPLHEEETMDPD</sequence>
<keyword evidence="1" id="KW-0175">Coiled coil</keyword>
<evidence type="ECO:0000256" key="2">
    <source>
        <dbReference type="SAM" id="MobiDB-lite"/>
    </source>
</evidence>
<protein>
    <recommendedName>
        <fullName evidence="7">Centromere protein F-like</fullName>
    </recommendedName>
</protein>
<dbReference type="GO" id="GO:0010389">
    <property type="term" value="P:regulation of G2/M transition of mitotic cell cycle"/>
    <property type="evidence" value="ECO:0007669"/>
    <property type="project" value="TreeGrafter"/>
</dbReference>
<name>A0AAY4CPT6_9TELE</name>
<feature type="region of interest" description="Disordered" evidence="2">
    <location>
        <begin position="1101"/>
        <end position="1122"/>
    </location>
</feature>
<dbReference type="InterPro" id="IPR018302">
    <property type="entry name" value="CenpF/LEK1_Rb-prot-bd"/>
</dbReference>
<feature type="compositionally biased region" description="Basic and acidic residues" evidence="2">
    <location>
        <begin position="158"/>
        <end position="171"/>
    </location>
</feature>
<feature type="compositionally biased region" description="Polar residues" evidence="2">
    <location>
        <begin position="987"/>
        <end position="1003"/>
    </location>
</feature>
<feature type="region of interest" description="Disordered" evidence="2">
    <location>
        <begin position="977"/>
        <end position="1004"/>
    </location>
</feature>
<keyword evidence="6" id="KW-1185">Reference proteome</keyword>
<feature type="compositionally biased region" description="Basic and acidic residues" evidence="2">
    <location>
        <begin position="537"/>
        <end position="558"/>
    </location>
</feature>
<dbReference type="Ensembl" id="ENSDCDT00010043849.1">
    <property type="protein sequence ID" value="ENSDCDP00010035128.1"/>
    <property type="gene ID" value="ENSDCDG00010022681.1"/>
</dbReference>
<dbReference type="GeneTree" id="ENSGT00730000111187"/>
<dbReference type="SUPFAM" id="SSF57997">
    <property type="entry name" value="Tropomyosin"/>
    <property type="match status" value="1"/>
</dbReference>
<evidence type="ECO:0000259" key="4">
    <source>
        <dbReference type="Pfam" id="PF10490"/>
    </source>
</evidence>
<accession>A0AAY4CPT6</accession>
<feature type="region of interest" description="Disordered" evidence="2">
    <location>
        <begin position="523"/>
        <end position="565"/>
    </location>
</feature>
<feature type="region of interest" description="Disordered" evidence="2">
    <location>
        <begin position="301"/>
        <end position="327"/>
    </location>
</feature>
<dbReference type="InterPro" id="IPR018463">
    <property type="entry name" value="Centromere_CenpF_N"/>
</dbReference>
<dbReference type="Pfam" id="PF10490">
    <property type="entry name" value="CENP-F_C_Rb_bdg"/>
    <property type="match status" value="1"/>
</dbReference>
<dbReference type="PANTHER" id="PTHR18874:SF10">
    <property type="entry name" value="CENTROMERE PROTEIN F"/>
    <property type="match status" value="1"/>
</dbReference>
<evidence type="ECO:0000313" key="6">
    <source>
        <dbReference type="Proteomes" id="UP000694580"/>
    </source>
</evidence>
<dbReference type="GO" id="GO:0000922">
    <property type="term" value="C:spindle pole"/>
    <property type="evidence" value="ECO:0007669"/>
    <property type="project" value="TreeGrafter"/>
</dbReference>
<dbReference type="GO" id="GO:0051310">
    <property type="term" value="P:metaphase chromosome alignment"/>
    <property type="evidence" value="ECO:0007669"/>
    <property type="project" value="TreeGrafter"/>
</dbReference>
<reference evidence="5" key="2">
    <citation type="submission" date="2025-08" db="UniProtKB">
        <authorList>
            <consortium name="Ensembl"/>
        </authorList>
    </citation>
    <scope>IDENTIFICATION</scope>
</reference>
<dbReference type="PANTHER" id="PTHR18874">
    <property type="entry name" value="CMF/LEK/CENP CELL DIVISION-RELATED"/>
    <property type="match status" value="1"/>
</dbReference>
<feature type="domain" description="Kinetochore protein Cenp-F/LEK1 Rb protein-binding" evidence="4">
    <location>
        <begin position="1485"/>
        <end position="1517"/>
    </location>
</feature>
<feature type="compositionally biased region" description="Polar residues" evidence="2">
    <location>
        <begin position="1225"/>
        <end position="1258"/>
    </location>
</feature>
<evidence type="ECO:0000313" key="5">
    <source>
        <dbReference type="Ensembl" id="ENSDCDP00010035128.1"/>
    </source>
</evidence>
<feature type="region of interest" description="Disordered" evidence="2">
    <location>
        <begin position="229"/>
        <end position="258"/>
    </location>
</feature>